<evidence type="ECO:0000256" key="4">
    <source>
        <dbReference type="ARBA" id="ARBA00022989"/>
    </source>
</evidence>
<dbReference type="SUPFAM" id="SSF52540">
    <property type="entry name" value="P-loop containing nucleoside triphosphate hydrolases"/>
    <property type="match status" value="1"/>
</dbReference>
<proteinExistence type="predicted"/>
<evidence type="ECO:0000256" key="7">
    <source>
        <dbReference type="ARBA" id="ARBA00023180"/>
    </source>
</evidence>
<dbReference type="InterPro" id="IPR027417">
    <property type="entry name" value="P-loop_NTPase"/>
</dbReference>
<protein>
    <submittedName>
        <fullName evidence="8">Sulfotransferase family 2 domain-containing protein</fullName>
    </submittedName>
</protein>
<dbReference type="PANTHER" id="PTHR12137:SF54">
    <property type="entry name" value="CARBOHYDRATE SULFOTRANSFERASE"/>
    <property type="match status" value="1"/>
</dbReference>
<dbReference type="EMBL" id="JBHRTK010000012">
    <property type="protein sequence ID" value="MFC3207137.1"/>
    <property type="molecule type" value="Genomic_DNA"/>
</dbReference>
<reference evidence="9" key="1">
    <citation type="journal article" date="2019" name="Int. J. Syst. Evol. Microbiol.">
        <title>The Global Catalogue of Microorganisms (GCM) 10K type strain sequencing project: providing services to taxonomists for standard genome sequencing and annotation.</title>
        <authorList>
            <consortium name="The Broad Institute Genomics Platform"/>
            <consortium name="The Broad Institute Genome Sequencing Center for Infectious Disease"/>
            <person name="Wu L."/>
            <person name="Ma J."/>
        </authorList>
    </citation>
    <scope>NUCLEOTIDE SEQUENCE [LARGE SCALE GENOMIC DNA]</scope>
    <source>
        <strain evidence="9">KCTC 52165</strain>
    </source>
</reference>
<evidence type="ECO:0000256" key="6">
    <source>
        <dbReference type="ARBA" id="ARBA00023136"/>
    </source>
</evidence>
<dbReference type="Gene3D" id="3.40.50.300">
    <property type="entry name" value="P-loop containing nucleotide triphosphate hydrolases"/>
    <property type="match status" value="1"/>
</dbReference>
<sequence>MVGRPNRREGTETASSFRPVVSERFRFVYAPVTKCGSSTLKAVIAGIHDLDRNRAGAMPDGPVRYAGPQSLQRGRELVSYEVSRQDAAGFHQAHSDYLWFTVVRHPYERALSIYNYDLRKYAKWHAKGPYLAGGLSKYLALASGRDRKQAQRNAIRRRISFADFMHGLRSSGTGFDVHFVPQADLIFLDSIRYDHVLRLETLSEELPALLIRLGVPQEKLDDILPIPRTNPSHPSGAVHDERTRALVYEIYEKDFTGLGYVP</sequence>
<keyword evidence="7" id="KW-0325">Glycoprotein</keyword>
<evidence type="ECO:0000256" key="2">
    <source>
        <dbReference type="ARBA" id="ARBA00022679"/>
    </source>
</evidence>
<name>A0ABV7KCX3_9HYPH</name>
<gene>
    <name evidence="8" type="ORF">ACFOHJ_12995</name>
</gene>
<dbReference type="Proteomes" id="UP001595583">
    <property type="component" value="Unassembled WGS sequence"/>
</dbReference>
<evidence type="ECO:0000256" key="3">
    <source>
        <dbReference type="ARBA" id="ARBA00022692"/>
    </source>
</evidence>
<keyword evidence="4" id="KW-1133">Transmembrane helix</keyword>
<dbReference type="InterPro" id="IPR018011">
    <property type="entry name" value="Carb_sulfotrans_8-10"/>
</dbReference>
<evidence type="ECO:0000256" key="5">
    <source>
        <dbReference type="ARBA" id="ARBA00023034"/>
    </source>
</evidence>
<evidence type="ECO:0000256" key="1">
    <source>
        <dbReference type="ARBA" id="ARBA00004323"/>
    </source>
</evidence>
<organism evidence="8 9">
    <name type="scientific">Aquamicrobium soli</name>
    <dbReference type="NCBI Taxonomy" id="1811518"/>
    <lineage>
        <taxon>Bacteria</taxon>
        <taxon>Pseudomonadati</taxon>
        <taxon>Pseudomonadota</taxon>
        <taxon>Alphaproteobacteria</taxon>
        <taxon>Hyphomicrobiales</taxon>
        <taxon>Phyllobacteriaceae</taxon>
        <taxon>Aquamicrobium</taxon>
    </lineage>
</organism>
<evidence type="ECO:0000313" key="9">
    <source>
        <dbReference type="Proteomes" id="UP001595583"/>
    </source>
</evidence>
<comment type="subcellular location">
    <subcellularLocation>
        <location evidence="1">Golgi apparatus membrane</location>
        <topology evidence="1">Single-pass type II membrane protein</topology>
    </subcellularLocation>
</comment>
<evidence type="ECO:0000313" key="8">
    <source>
        <dbReference type="EMBL" id="MFC3207137.1"/>
    </source>
</evidence>
<dbReference type="Pfam" id="PF03567">
    <property type="entry name" value="Sulfotransfer_2"/>
    <property type="match status" value="1"/>
</dbReference>
<keyword evidence="3" id="KW-0812">Transmembrane</keyword>
<keyword evidence="9" id="KW-1185">Reference proteome</keyword>
<keyword evidence="5" id="KW-0333">Golgi apparatus</keyword>
<keyword evidence="6" id="KW-0472">Membrane</keyword>
<dbReference type="PANTHER" id="PTHR12137">
    <property type="entry name" value="CARBOHYDRATE SULFOTRANSFERASE"/>
    <property type="match status" value="1"/>
</dbReference>
<keyword evidence="2" id="KW-0808">Transferase</keyword>
<comment type="caution">
    <text evidence="8">The sequence shown here is derived from an EMBL/GenBank/DDBJ whole genome shotgun (WGS) entry which is preliminary data.</text>
</comment>
<dbReference type="RefSeq" id="WP_378221020.1">
    <property type="nucleotide sequence ID" value="NZ_JBHRTK010000012.1"/>
</dbReference>
<accession>A0ABV7KCX3</accession>
<dbReference type="InterPro" id="IPR005331">
    <property type="entry name" value="Sulfotransferase"/>
</dbReference>